<proteinExistence type="predicted"/>
<evidence type="ECO:0000313" key="5">
    <source>
        <dbReference type="Proteomes" id="UP000546464"/>
    </source>
</evidence>
<dbReference type="InterPro" id="IPR036271">
    <property type="entry name" value="Tet_transcr_reg_TetR-rel_C_sf"/>
</dbReference>
<evidence type="ECO:0000313" key="4">
    <source>
        <dbReference type="EMBL" id="MBC2596242.1"/>
    </source>
</evidence>
<dbReference type="PROSITE" id="PS50977">
    <property type="entry name" value="HTH_TETR_2"/>
    <property type="match status" value="1"/>
</dbReference>
<dbReference type="InterPro" id="IPR001647">
    <property type="entry name" value="HTH_TetR"/>
</dbReference>
<dbReference type="Proteomes" id="UP000546464">
    <property type="component" value="Unassembled WGS sequence"/>
</dbReference>
<keyword evidence="5" id="KW-1185">Reference proteome</keyword>
<evidence type="ECO:0000259" key="3">
    <source>
        <dbReference type="PROSITE" id="PS50977"/>
    </source>
</evidence>
<dbReference type="PANTHER" id="PTHR30055">
    <property type="entry name" value="HTH-TYPE TRANSCRIPTIONAL REGULATOR RUTR"/>
    <property type="match status" value="1"/>
</dbReference>
<dbReference type="SUPFAM" id="SSF46689">
    <property type="entry name" value="Homeodomain-like"/>
    <property type="match status" value="1"/>
</dbReference>
<dbReference type="PROSITE" id="PS01081">
    <property type="entry name" value="HTH_TETR_1"/>
    <property type="match status" value="1"/>
</dbReference>
<dbReference type="SUPFAM" id="SSF48498">
    <property type="entry name" value="Tetracyclin repressor-like, C-terminal domain"/>
    <property type="match status" value="1"/>
</dbReference>
<feature type="DNA-binding region" description="H-T-H motif" evidence="2">
    <location>
        <begin position="34"/>
        <end position="53"/>
    </location>
</feature>
<comment type="caution">
    <text evidence="4">The sequence shown here is derived from an EMBL/GenBank/DDBJ whole genome shotgun (WGS) entry which is preliminary data.</text>
</comment>
<dbReference type="Gene3D" id="1.10.10.60">
    <property type="entry name" value="Homeodomain-like"/>
    <property type="match status" value="1"/>
</dbReference>
<dbReference type="RefSeq" id="WP_185677155.1">
    <property type="nucleotide sequence ID" value="NZ_JACHVB010000063.1"/>
</dbReference>
<keyword evidence="1 2" id="KW-0238">DNA-binding</keyword>
<dbReference type="InterPro" id="IPR050109">
    <property type="entry name" value="HTH-type_TetR-like_transc_reg"/>
</dbReference>
<dbReference type="EMBL" id="JACHVB010000063">
    <property type="protein sequence ID" value="MBC2596242.1"/>
    <property type="molecule type" value="Genomic_DNA"/>
</dbReference>
<sequence>MANTKNNASTQETRRKLIEAAGEIFAERGLHAATIKEITTRAGVNCAAINYHFSDKFELYAAVIRYAVANSPCTIPPAEPGATAEERLRAYIGMQIDDVYSRARPSWHTTLVAHELAQPTAALDAVMEDLIRPRIVVMNEIINEILGPGATEKELAYAGMSIGGQNFLHVYHQEVLQRVHPKLANQHKREEIIDHILKFSLDGLYGMRDKIRARNKGKGTD</sequence>
<protein>
    <submittedName>
        <fullName evidence="4">CerR family C-terminal domain-containing protein</fullName>
    </submittedName>
</protein>
<evidence type="ECO:0000256" key="1">
    <source>
        <dbReference type="ARBA" id="ARBA00023125"/>
    </source>
</evidence>
<gene>
    <name evidence="4" type="ORF">H5P28_18390</name>
</gene>
<dbReference type="InterPro" id="IPR015292">
    <property type="entry name" value="Tscrpt_reg_YbiH_C"/>
</dbReference>
<feature type="domain" description="HTH tetR-type" evidence="3">
    <location>
        <begin position="11"/>
        <end position="71"/>
    </location>
</feature>
<dbReference type="InterPro" id="IPR009057">
    <property type="entry name" value="Homeodomain-like_sf"/>
</dbReference>
<dbReference type="PANTHER" id="PTHR30055:SF226">
    <property type="entry name" value="HTH-TYPE TRANSCRIPTIONAL REGULATOR PKSA"/>
    <property type="match status" value="1"/>
</dbReference>
<dbReference type="PRINTS" id="PR00455">
    <property type="entry name" value="HTHTETR"/>
</dbReference>
<organism evidence="4 5">
    <name type="scientific">Ruficoccus amylovorans</name>
    <dbReference type="NCBI Taxonomy" id="1804625"/>
    <lineage>
        <taxon>Bacteria</taxon>
        <taxon>Pseudomonadati</taxon>
        <taxon>Verrucomicrobiota</taxon>
        <taxon>Opitutia</taxon>
        <taxon>Puniceicoccales</taxon>
        <taxon>Cerasicoccaceae</taxon>
        <taxon>Ruficoccus</taxon>
    </lineage>
</organism>
<evidence type="ECO:0000256" key="2">
    <source>
        <dbReference type="PROSITE-ProRule" id="PRU00335"/>
    </source>
</evidence>
<dbReference type="GO" id="GO:0003700">
    <property type="term" value="F:DNA-binding transcription factor activity"/>
    <property type="evidence" value="ECO:0007669"/>
    <property type="project" value="TreeGrafter"/>
</dbReference>
<accession>A0A842HIL3</accession>
<dbReference type="AlphaFoldDB" id="A0A842HIL3"/>
<reference evidence="4 5" key="1">
    <citation type="submission" date="2020-07" db="EMBL/GenBank/DDBJ databases">
        <authorList>
            <person name="Feng X."/>
        </authorList>
    </citation>
    <scope>NUCLEOTIDE SEQUENCE [LARGE SCALE GENOMIC DNA]</scope>
    <source>
        <strain evidence="4 5">JCM31066</strain>
    </source>
</reference>
<dbReference type="Gene3D" id="1.10.357.10">
    <property type="entry name" value="Tetracycline Repressor, domain 2"/>
    <property type="match status" value="1"/>
</dbReference>
<dbReference type="GO" id="GO:0000976">
    <property type="term" value="F:transcription cis-regulatory region binding"/>
    <property type="evidence" value="ECO:0007669"/>
    <property type="project" value="TreeGrafter"/>
</dbReference>
<dbReference type="Pfam" id="PF09209">
    <property type="entry name" value="CecR_C"/>
    <property type="match status" value="1"/>
</dbReference>
<name>A0A842HIL3_9BACT</name>
<dbReference type="InterPro" id="IPR023772">
    <property type="entry name" value="DNA-bd_HTH_TetR-type_CS"/>
</dbReference>
<dbReference type="Pfam" id="PF00440">
    <property type="entry name" value="TetR_N"/>
    <property type="match status" value="1"/>
</dbReference>